<dbReference type="Proteomes" id="UP001604336">
    <property type="component" value="Unassembled WGS sequence"/>
</dbReference>
<evidence type="ECO:0000313" key="1">
    <source>
        <dbReference type="EMBL" id="KAL2492194.1"/>
    </source>
</evidence>
<evidence type="ECO:0000313" key="2">
    <source>
        <dbReference type="Proteomes" id="UP001604336"/>
    </source>
</evidence>
<protein>
    <submittedName>
        <fullName evidence="1">Uncharacterized protein</fullName>
    </submittedName>
</protein>
<gene>
    <name evidence="1" type="ORF">Adt_27822</name>
</gene>
<accession>A0ABD1RW01</accession>
<comment type="caution">
    <text evidence="1">The sequence shown here is derived from an EMBL/GenBank/DDBJ whole genome shotgun (WGS) entry which is preliminary data.</text>
</comment>
<dbReference type="AlphaFoldDB" id="A0ABD1RW01"/>
<name>A0ABD1RW01_9LAMI</name>
<dbReference type="EMBL" id="JBFOLK010000008">
    <property type="protein sequence ID" value="KAL2492194.1"/>
    <property type="molecule type" value="Genomic_DNA"/>
</dbReference>
<proteinExistence type="predicted"/>
<organism evidence="1 2">
    <name type="scientific">Abeliophyllum distichum</name>
    <dbReference type="NCBI Taxonomy" id="126358"/>
    <lineage>
        <taxon>Eukaryota</taxon>
        <taxon>Viridiplantae</taxon>
        <taxon>Streptophyta</taxon>
        <taxon>Embryophyta</taxon>
        <taxon>Tracheophyta</taxon>
        <taxon>Spermatophyta</taxon>
        <taxon>Magnoliopsida</taxon>
        <taxon>eudicotyledons</taxon>
        <taxon>Gunneridae</taxon>
        <taxon>Pentapetalae</taxon>
        <taxon>asterids</taxon>
        <taxon>lamiids</taxon>
        <taxon>Lamiales</taxon>
        <taxon>Oleaceae</taxon>
        <taxon>Forsythieae</taxon>
        <taxon>Abeliophyllum</taxon>
    </lineage>
</organism>
<reference evidence="2" key="1">
    <citation type="submission" date="2024-07" db="EMBL/GenBank/DDBJ databases">
        <title>Two chromosome-level genome assemblies of Korean endemic species Abeliophyllum distichum and Forsythia ovata (Oleaceae).</title>
        <authorList>
            <person name="Jang H."/>
        </authorList>
    </citation>
    <scope>NUCLEOTIDE SEQUENCE [LARGE SCALE GENOMIC DNA]</scope>
</reference>
<sequence length="175" mass="19254">MVSRTRHGKKNRVVATPCELTTEVPSSNASCKGSLSMSNSQANISTSLSQTTNVHVPTPLPQPLQFLPPLSQPQAPSQRGFHHMQPHWHLKPLLILVRKGRGPTRGKGTDDIVTAVGKLSLDISKKSGRAIGNQQARLASECGYIARSFAPLRYKRWIDIPKQKKNTLYDLVLVS</sequence>
<keyword evidence="2" id="KW-1185">Reference proteome</keyword>